<keyword evidence="1" id="KW-1133">Transmembrane helix</keyword>
<keyword evidence="1" id="KW-0472">Membrane</keyword>
<gene>
    <name evidence="2" type="ORF">J2S37_002113</name>
</gene>
<feature type="transmembrane region" description="Helical" evidence="1">
    <location>
        <begin position="12"/>
        <end position="34"/>
    </location>
</feature>
<keyword evidence="1" id="KW-0812">Transmembrane</keyword>
<evidence type="ECO:0000313" key="3">
    <source>
        <dbReference type="Proteomes" id="UP001183619"/>
    </source>
</evidence>
<proteinExistence type="predicted"/>
<dbReference type="RefSeq" id="WP_277103393.1">
    <property type="nucleotide sequence ID" value="NZ_BAAAJS010000072.1"/>
</dbReference>
<dbReference type="EMBL" id="JAVDYF010000001">
    <property type="protein sequence ID" value="MDR7355575.1"/>
    <property type="molecule type" value="Genomic_DNA"/>
</dbReference>
<name>A0ABU2BAF4_9CORY</name>
<keyword evidence="3" id="KW-1185">Reference proteome</keyword>
<dbReference type="Proteomes" id="UP001183619">
    <property type="component" value="Unassembled WGS sequence"/>
</dbReference>
<reference evidence="2 3" key="1">
    <citation type="submission" date="2023-07" db="EMBL/GenBank/DDBJ databases">
        <title>Sequencing the genomes of 1000 actinobacteria strains.</title>
        <authorList>
            <person name="Klenk H.-P."/>
        </authorList>
    </citation>
    <scope>NUCLEOTIDE SEQUENCE [LARGE SCALE GENOMIC DNA]</scope>
    <source>
        <strain evidence="2 3">DSM 44508</strain>
    </source>
</reference>
<accession>A0ABU2BAF4</accession>
<feature type="transmembrane region" description="Helical" evidence="1">
    <location>
        <begin position="55"/>
        <end position="75"/>
    </location>
</feature>
<organism evidence="2 3">
    <name type="scientific">Corynebacterium felinum</name>
    <dbReference type="NCBI Taxonomy" id="131318"/>
    <lineage>
        <taxon>Bacteria</taxon>
        <taxon>Bacillati</taxon>
        <taxon>Actinomycetota</taxon>
        <taxon>Actinomycetes</taxon>
        <taxon>Mycobacteriales</taxon>
        <taxon>Corynebacteriaceae</taxon>
        <taxon>Corynebacterium</taxon>
    </lineage>
</organism>
<evidence type="ECO:0000256" key="1">
    <source>
        <dbReference type="SAM" id="Phobius"/>
    </source>
</evidence>
<sequence length="79" mass="8812">MTVRVNDSVIDFLIGPGCAILLFLSLGMSMYALMRRNYSQRTQPEIWSITHSHPIFFCTWAAVSFAAAVALYLRLGALS</sequence>
<evidence type="ECO:0000313" key="2">
    <source>
        <dbReference type="EMBL" id="MDR7355575.1"/>
    </source>
</evidence>
<comment type="caution">
    <text evidence="2">The sequence shown here is derived from an EMBL/GenBank/DDBJ whole genome shotgun (WGS) entry which is preliminary data.</text>
</comment>
<protein>
    <submittedName>
        <fullName evidence="2">Uncharacterized protein</fullName>
    </submittedName>
</protein>